<proteinExistence type="predicted"/>
<dbReference type="RefSeq" id="WP_343904116.1">
    <property type="nucleotide sequence ID" value="NZ_BAAAIS010000002.1"/>
</dbReference>
<accession>A0ABW4PX61</accession>
<sequence>MRSEVRATRVAAVVTGVLVLVIAAVVVGAVRGAREVVEELAREERSPSLSDDPQELHEAWGIGVPHDARVVSHRYGEVGPHGERDEVWELDLPAAERTGFWLPEELAAPLVGADRITAESVAVGAAVPDGDLDFESLTCKEKLVQDGEDVLLACIDPSTEEYVVFERFA</sequence>
<protein>
    <submittedName>
        <fullName evidence="1">Uncharacterized protein</fullName>
    </submittedName>
</protein>
<keyword evidence="2" id="KW-1185">Reference proteome</keyword>
<dbReference type="EMBL" id="JBHUFL010000002">
    <property type="protein sequence ID" value="MFD1834889.1"/>
    <property type="molecule type" value="Genomic_DNA"/>
</dbReference>
<evidence type="ECO:0000313" key="1">
    <source>
        <dbReference type="EMBL" id="MFD1834889.1"/>
    </source>
</evidence>
<comment type="caution">
    <text evidence="1">The sequence shown here is derived from an EMBL/GenBank/DDBJ whole genome shotgun (WGS) entry which is preliminary data.</text>
</comment>
<evidence type="ECO:0000313" key="2">
    <source>
        <dbReference type="Proteomes" id="UP001597280"/>
    </source>
</evidence>
<name>A0ABW4PX61_9MICO</name>
<organism evidence="1 2">
    <name type="scientific">Brachybacterium rhamnosum</name>
    <dbReference type="NCBI Taxonomy" id="173361"/>
    <lineage>
        <taxon>Bacteria</taxon>
        <taxon>Bacillati</taxon>
        <taxon>Actinomycetota</taxon>
        <taxon>Actinomycetes</taxon>
        <taxon>Micrococcales</taxon>
        <taxon>Dermabacteraceae</taxon>
        <taxon>Brachybacterium</taxon>
    </lineage>
</organism>
<gene>
    <name evidence="1" type="ORF">ACFSDA_07345</name>
</gene>
<dbReference type="Proteomes" id="UP001597280">
    <property type="component" value="Unassembled WGS sequence"/>
</dbReference>
<reference evidence="2" key="1">
    <citation type="journal article" date="2019" name="Int. J. Syst. Evol. Microbiol.">
        <title>The Global Catalogue of Microorganisms (GCM) 10K type strain sequencing project: providing services to taxonomists for standard genome sequencing and annotation.</title>
        <authorList>
            <consortium name="The Broad Institute Genomics Platform"/>
            <consortium name="The Broad Institute Genome Sequencing Center for Infectious Disease"/>
            <person name="Wu L."/>
            <person name="Ma J."/>
        </authorList>
    </citation>
    <scope>NUCLEOTIDE SEQUENCE [LARGE SCALE GENOMIC DNA]</scope>
    <source>
        <strain evidence="2">JCM 11650</strain>
    </source>
</reference>